<evidence type="ECO:0000256" key="1">
    <source>
        <dbReference type="ARBA" id="ARBA00004442"/>
    </source>
</evidence>
<dbReference type="InterPro" id="IPR006665">
    <property type="entry name" value="OmpA-like"/>
</dbReference>
<gene>
    <name evidence="6" type="ORF">C5O00_10150</name>
</gene>
<evidence type="ECO:0000313" key="7">
    <source>
        <dbReference type="Proteomes" id="UP000238442"/>
    </source>
</evidence>
<dbReference type="Pfam" id="PF00691">
    <property type="entry name" value="OmpA"/>
    <property type="match status" value="1"/>
</dbReference>
<dbReference type="PROSITE" id="PS51123">
    <property type="entry name" value="OMPA_2"/>
    <property type="match status" value="1"/>
</dbReference>
<comment type="subcellular location">
    <subcellularLocation>
        <location evidence="1">Cell outer membrane</location>
    </subcellularLocation>
</comment>
<dbReference type="Gene3D" id="3.30.1330.60">
    <property type="entry name" value="OmpA-like domain"/>
    <property type="match status" value="1"/>
</dbReference>
<keyword evidence="3" id="KW-0998">Cell outer membrane</keyword>
<organism evidence="6 7">
    <name type="scientific">Pukyongia salina</name>
    <dbReference type="NCBI Taxonomy" id="2094025"/>
    <lineage>
        <taxon>Bacteria</taxon>
        <taxon>Pseudomonadati</taxon>
        <taxon>Bacteroidota</taxon>
        <taxon>Flavobacteriia</taxon>
        <taxon>Flavobacteriales</taxon>
        <taxon>Flavobacteriaceae</taxon>
        <taxon>Pukyongia</taxon>
    </lineage>
</organism>
<accession>A0A2S0HXY4</accession>
<dbReference type="CDD" id="cd07185">
    <property type="entry name" value="OmpA_C-like"/>
    <property type="match status" value="1"/>
</dbReference>
<evidence type="ECO:0000256" key="3">
    <source>
        <dbReference type="ARBA" id="ARBA00023237"/>
    </source>
</evidence>
<evidence type="ECO:0000256" key="4">
    <source>
        <dbReference type="PROSITE-ProRule" id="PRU00473"/>
    </source>
</evidence>
<dbReference type="Proteomes" id="UP000238442">
    <property type="component" value="Chromosome"/>
</dbReference>
<dbReference type="GO" id="GO:0009279">
    <property type="term" value="C:cell outer membrane"/>
    <property type="evidence" value="ECO:0007669"/>
    <property type="project" value="UniProtKB-SubCell"/>
</dbReference>
<dbReference type="InterPro" id="IPR006664">
    <property type="entry name" value="OMP_bac"/>
</dbReference>
<evidence type="ECO:0000313" key="6">
    <source>
        <dbReference type="EMBL" id="AVI51512.1"/>
    </source>
</evidence>
<dbReference type="PANTHER" id="PTHR30329">
    <property type="entry name" value="STATOR ELEMENT OF FLAGELLAR MOTOR COMPLEX"/>
    <property type="match status" value="1"/>
</dbReference>
<evidence type="ECO:0000259" key="5">
    <source>
        <dbReference type="PROSITE" id="PS51123"/>
    </source>
</evidence>
<dbReference type="PANTHER" id="PTHR30329:SF21">
    <property type="entry name" value="LIPOPROTEIN YIAD-RELATED"/>
    <property type="match status" value="1"/>
</dbReference>
<keyword evidence="2 4" id="KW-0472">Membrane</keyword>
<sequence length="306" mass="34401">MTYVALSVCGTAQNDNKLHYTGSDGKRIYLPLGKISFADSVVKFNMGYPRPISKYRDSSQSLHKPNYRGYDNADFITLGCEGSIVLKFTNNGFMNLKGHDLTIFEVGPSRERTRVEVSTDGEHWIYAGLAKGGTSKLEFDDEKIDPNLLFYYVKLQDLKDECSGKSAGADIDAVAAINSVIRLTVNADVLFDVAEYRLKPSSKHTLDSLAQSIQVVQNATILIEGHTDSDGDEAYNLRLSDNRCQSVRRKLKQLLSKFGTYKFETKAYGETRPRVENSSDENKQINRRVEVMVFPPKDYYDSLPDN</sequence>
<reference evidence="6 7" key="1">
    <citation type="submission" date="2018-02" db="EMBL/GenBank/DDBJ databases">
        <title>Genomic analysis of the strain RR4-38 isolated from a seawater recirculating aquaculture system.</title>
        <authorList>
            <person name="Kim Y.-S."/>
            <person name="Jang Y.H."/>
            <person name="Kim K.-H."/>
        </authorList>
    </citation>
    <scope>NUCLEOTIDE SEQUENCE [LARGE SCALE GENOMIC DNA]</scope>
    <source>
        <strain evidence="6 7">RR4-38</strain>
    </source>
</reference>
<protein>
    <recommendedName>
        <fullName evidence="5">OmpA-like domain-containing protein</fullName>
    </recommendedName>
</protein>
<evidence type="ECO:0000256" key="2">
    <source>
        <dbReference type="ARBA" id="ARBA00023136"/>
    </source>
</evidence>
<keyword evidence="7" id="KW-1185">Reference proteome</keyword>
<dbReference type="AlphaFoldDB" id="A0A2S0HXY4"/>
<name>A0A2S0HXY4_9FLAO</name>
<dbReference type="SUPFAM" id="SSF103088">
    <property type="entry name" value="OmpA-like"/>
    <property type="match status" value="1"/>
</dbReference>
<feature type="domain" description="OmpA-like" evidence="5">
    <location>
        <begin position="178"/>
        <end position="297"/>
    </location>
</feature>
<dbReference type="InterPro" id="IPR036737">
    <property type="entry name" value="OmpA-like_sf"/>
</dbReference>
<dbReference type="EMBL" id="CP027062">
    <property type="protein sequence ID" value="AVI51512.1"/>
    <property type="molecule type" value="Genomic_DNA"/>
</dbReference>
<dbReference type="InterPro" id="IPR050330">
    <property type="entry name" value="Bact_OuterMem_StrucFunc"/>
</dbReference>
<proteinExistence type="predicted"/>
<dbReference type="PRINTS" id="PR01021">
    <property type="entry name" value="OMPADOMAIN"/>
</dbReference>
<dbReference type="KEGG" id="aue:C5O00_10150"/>